<dbReference type="STRING" id="582744.Msip34_2151"/>
<name>C6X7C8_METGS</name>
<evidence type="ECO:0000313" key="3">
    <source>
        <dbReference type="Proteomes" id="UP000002743"/>
    </source>
</evidence>
<dbReference type="OrthoDB" id="8592530at2"/>
<dbReference type="KEGG" id="mei:Msip34_2151"/>
<protein>
    <recommendedName>
        <fullName evidence="4">DUF2325 domain-containing protein</fullName>
    </recommendedName>
</protein>
<reference evidence="2 3" key="2">
    <citation type="journal article" date="2011" name="J. Bacteriol.">
        <title>Genomes of three methylotrophs from a single niche uncover genetic and metabolic divergence of Methylophilaceae.</title>
        <authorList>
            <person name="Lapidus A."/>
            <person name="Clum A."/>
            <person name="Labutti K."/>
            <person name="Kaluzhnaya M.G."/>
            <person name="Lim S."/>
            <person name="Beck D.A."/>
            <person name="Glavina Del Rio T."/>
            <person name="Nolan M."/>
            <person name="Mavromatis K."/>
            <person name="Huntemann M."/>
            <person name="Lucas S."/>
            <person name="Lidstrom M.E."/>
            <person name="Ivanova N."/>
            <person name="Chistoserdova L."/>
        </authorList>
    </citation>
    <scope>NUCLEOTIDE SEQUENCE [LARGE SCALE GENOMIC DNA]</scope>
    <source>
        <strain evidence="2 3">SIP3-4</strain>
    </source>
</reference>
<gene>
    <name evidence="2" type="ordered locus">Msip34_2151</name>
</gene>
<dbReference type="Pfam" id="PF10087">
    <property type="entry name" value="DUF2325"/>
    <property type="match status" value="1"/>
</dbReference>
<evidence type="ECO:0008006" key="4">
    <source>
        <dbReference type="Google" id="ProtNLM"/>
    </source>
</evidence>
<dbReference type="HOGENOM" id="CLU_151785_1_0_4"/>
<dbReference type="Proteomes" id="UP000002743">
    <property type="component" value="Chromosome"/>
</dbReference>
<dbReference type="RefSeq" id="WP_013442875.1">
    <property type="nucleotide sequence ID" value="NC_012969.1"/>
</dbReference>
<sequence length="113" mass="12348">MSTALIVGGDQIDGIKQVLAQHGITRIDHWSGRKVGDGKKTIPHNTELIVLVTNWISHTFTHKIKQTAAKRGVRIVYTPNGPAALQARLEKLNLDNLSEGECPSGKHHWAIAA</sequence>
<evidence type="ECO:0000313" key="2">
    <source>
        <dbReference type="EMBL" id="ACT51393.1"/>
    </source>
</evidence>
<dbReference type="EMBL" id="CP001674">
    <property type="protein sequence ID" value="ACT51393.1"/>
    <property type="molecule type" value="Genomic_DNA"/>
</dbReference>
<proteinExistence type="inferred from homology"/>
<organism evidence="2 3">
    <name type="scientific">Methylovorus glucosotrophus (strain SIP3-4)</name>
    <dbReference type="NCBI Taxonomy" id="582744"/>
    <lineage>
        <taxon>Bacteria</taxon>
        <taxon>Pseudomonadati</taxon>
        <taxon>Pseudomonadota</taxon>
        <taxon>Betaproteobacteria</taxon>
        <taxon>Nitrosomonadales</taxon>
        <taxon>Methylophilaceae</taxon>
        <taxon>Methylovorus</taxon>
    </lineage>
</organism>
<reference evidence="3" key="1">
    <citation type="submission" date="2009-07" db="EMBL/GenBank/DDBJ databases">
        <title>Complete sequence of chromosome of Methylovorus sp. SIP3-4.</title>
        <authorList>
            <person name="Lucas S."/>
            <person name="Copeland A."/>
            <person name="Lapidus A."/>
            <person name="Glavina del Rio T."/>
            <person name="Tice H."/>
            <person name="Bruce D."/>
            <person name="Goodwin L."/>
            <person name="Pitluck S."/>
            <person name="Clum A."/>
            <person name="Larimer F."/>
            <person name="Land M."/>
            <person name="Hauser L."/>
            <person name="Kyrpides N."/>
            <person name="Mikhailova N."/>
            <person name="Kayluzhnaya M."/>
            <person name="Chistoserdova L."/>
        </authorList>
    </citation>
    <scope>NUCLEOTIDE SEQUENCE [LARGE SCALE GENOMIC DNA]</scope>
    <source>
        <strain evidence="3">SIP3-4</strain>
    </source>
</reference>
<evidence type="ECO:0000256" key="1">
    <source>
        <dbReference type="ARBA" id="ARBA00007189"/>
    </source>
</evidence>
<accession>C6X7C8</accession>
<dbReference type="eggNOG" id="COG4378">
    <property type="taxonomic scope" value="Bacteria"/>
</dbReference>
<comment type="similarity">
    <text evidence="1">Belongs to the UPF0751 family.</text>
</comment>
<dbReference type="InterPro" id="IPR016772">
    <property type="entry name" value="UCP020408"/>
</dbReference>
<dbReference type="AlphaFoldDB" id="C6X7C8"/>
<keyword evidence="3" id="KW-1185">Reference proteome</keyword>